<name>A0A1X3DJW0_9NEIS</name>
<evidence type="ECO:0000256" key="1">
    <source>
        <dbReference type="SAM" id="Phobius"/>
    </source>
</evidence>
<reference evidence="3" key="1">
    <citation type="submission" date="2017-01" db="EMBL/GenBank/DDBJ databases">
        <authorList>
            <person name="Mah S.A."/>
            <person name="Swanson W.J."/>
            <person name="Moy G.W."/>
            <person name="Vacquier V.D."/>
        </authorList>
    </citation>
    <scope>NUCLEOTIDE SEQUENCE [LARGE SCALE GENOMIC DNA]</scope>
    <source>
        <strain evidence="3">124861</strain>
    </source>
</reference>
<feature type="transmembrane region" description="Helical" evidence="1">
    <location>
        <begin position="7"/>
        <end position="32"/>
    </location>
</feature>
<evidence type="ECO:0000313" key="2">
    <source>
        <dbReference type="EMBL" id="OSI23525.1"/>
    </source>
</evidence>
<keyword evidence="1" id="KW-1133">Transmembrane helix</keyword>
<evidence type="ECO:0000313" key="3">
    <source>
        <dbReference type="Proteomes" id="UP000193303"/>
    </source>
</evidence>
<sequence>MTARLSWVVYIQYFAIGVLLYLFVVSSAFSILSGLLGLALGKVAAQSVFYGLTLLYLSGFGWVMFQLSRCRAYVDETGVWYYSGLLPWAKGIRGIRWENFDQVQYGQSVFGWAAHSYTVYLLDRYGRTVTIRNLYNGRDWSAEVNNYAFEHIR</sequence>
<keyword evidence="1" id="KW-0812">Transmembrane</keyword>
<dbReference type="AlphaFoldDB" id="A0A1X3DJW0"/>
<comment type="caution">
    <text evidence="2">The sequence shown here is derived from an EMBL/GenBank/DDBJ whole genome shotgun (WGS) entry which is preliminary data.</text>
</comment>
<feature type="transmembrane region" description="Helical" evidence="1">
    <location>
        <begin position="44"/>
        <end position="65"/>
    </location>
</feature>
<dbReference type="OrthoDB" id="9154303at2"/>
<accession>A0A1X3DJW0</accession>
<dbReference type="EMBL" id="MTAB01000006">
    <property type="protein sequence ID" value="OSI23525.1"/>
    <property type="molecule type" value="Genomic_DNA"/>
</dbReference>
<keyword evidence="1" id="KW-0472">Membrane</keyword>
<organism evidence="2 3">
    <name type="scientific">Neisseria dumasiana</name>
    <dbReference type="NCBI Taxonomy" id="1931275"/>
    <lineage>
        <taxon>Bacteria</taxon>
        <taxon>Pseudomonadati</taxon>
        <taxon>Pseudomonadota</taxon>
        <taxon>Betaproteobacteria</taxon>
        <taxon>Neisseriales</taxon>
        <taxon>Neisseriaceae</taxon>
        <taxon>Neisseria</taxon>
    </lineage>
</organism>
<proteinExistence type="predicted"/>
<protein>
    <submittedName>
        <fullName evidence="2">Cytochrome C oxidase subunit III</fullName>
    </submittedName>
</protein>
<gene>
    <name evidence="2" type="ORF">BV912_03725</name>
</gene>
<dbReference type="Proteomes" id="UP000193303">
    <property type="component" value="Unassembled WGS sequence"/>
</dbReference>
<dbReference type="RefSeq" id="WP_085358502.1">
    <property type="nucleotide sequence ID" value="NZ_MTAB01000006.1"/>
</dbReference>